<keyword evidence="3" id="KW-1185">Reference proteome</keyword>
<protein>
    <recommendedName>
        <fullName evidence="1">Apea-like HEPN domain-containing protein</fullName>
    </recommendedName>
</protein>
<sequence>MISSGSRQTSGIDSLSIHNRGWLSDQDGQLLVDTWLEVIASNPERRPPQQGDAYLHRLRDFDFERRLQTVFDTFQAHGAAIDQYLDFIHNRPSTPMVRLTLLAQLVETLDRSLNVDAPLTREVECSAKEVEKLLKTREQLRSYASTAERAVRESIRPTLSHRLSRLDRQTGKLVSDALGSGKWKSDVPAVRNAVIHGLPSAKFPTTNVIPLQVAEEILNLLCEARMLLALGFETDGVKKVLIENDSGWWGRRSDIVIYLDTFAEFAAYGRGTSGGPDA</sequence>
<feature type="domain" description="Apea-like HEPN" evidence="1">
    <location>
        <begin position="102"/>
        <end position="235"/>
    </location>
</feature>
<dbReference type="EMBL" id="OCST01000003">
    <property type="protein sequence ID" value="SOE64550.1"/>
    <property type="molecule type" value="Genomic_DNA"/>
</dbReference>
<dbReference type="OrthoDB" id="4816366at2"/>
<dbReference type="Pfam" id="PF18739">
    <property type="entry name" value="HEPN_Apea"/>
    <property type="match status" value="1"/>
</dbReference>
<dbReference type="RefSeq" id="WP_097060533.1">
    <property type="nucleotide sequence ID" value="NZ_BMLC01000001.1"/>
</dbReference>
<dbReference type="InterPro" id="IPR041229">
    <property type="entry name" value="HEPN_Apea"/>
</dbReference>
<reference evidence="2 3" key="1">
    <citation type="submission" date="2017-09" db="EMBL/GenBank/DDBJ databases">
        <authorList>
            <person name="Ehlers B."/>
            <person name="Leendertz F.H."/>
        </authorList>
    </citation>
    <scope>NUCLEOTIDE SEQUENCE [LARGE SCALE GENOMIC DNA]</scope>
    <source>
        <strain evidence="2 3">CGMCC 1.05381</strain>
    </source>
</reference>
<dbReference type="AlphaFoldDB" id="A0A2C8ZIL8"/>
<organism evidence="2 3">
    <name type="scientific">Salinibacterium xinjiangense</name>
    <dbReference type="NCBI Taxonomy" id="386302"/>
    <lineage>
        <taxon>Bacteria</taxon>
        <taxon>Bacillati</taxon>
        <taxon>Actinomycetota</taxon>
        <taxon>Actinomycetes</taxon>
        <taxon>Micrococcales</taxon>
        <taxon>Microbacteriaceae</taxon>
        <taxon>Salinibacterium</taxon>
    </lineage>
</organism>
<name>A0A2C8ZIL8_9MICO</name>
<evidence type="ECO:0000259" key="1">
    <source>
        <dbReference type="Pfam" id="PF18739"/>
    </source>
</evidence>
<dbReference type="Proteomes" id="UP000219440">
    <property type="component" value="Unassembled WGS sequence"/>
</dbReference>
<evidence type="ECO:0000313" key="2">
    <source>
        <dbReference type="EMBL" id="SOE64550.1"/>
    </source>
</evidence>
<evidence type="ECO:0000313" key="3">
    <source>
        <dbReference type="Proteomes" id="UP000219440"/>
    </source>
</evidence>
<accession>A0A2C8ZIL8</accession>
<proteinExistence type="predicted"/>
<gene>
    <name evidence="2" type="ORF">SAMN06296378_1405</name>
</gene>